<proteinExistence type="predicted"/>
<gene>
    <name evidence="2" type="ORF">AVDCRST_MAG56-6873</name>
</gene>
<dbReference type="PANTHER" id="PTHR34107">
    <property type="entry name" value="SLL0198 PROTEIN-RELATED"/>
    <property type="match status" value="1"/>
</dbReference>
<protein>
    <recommendedName>
        <fullName evidence="1">Putative restriction endonuclease domain-containing protein</fullName>
    </recommendedName>
</protein>
<reference evidence="2" key="1">
    <citation type="submission" date="2020-02" db="EMBL/GenBank/DDBJ databases">
        <authorList>
            <person name="Meier V. D."/>
        </authorList>
    </citation>
    <scope>NUCLEOTIDE SEQUENCE</scope>
    <source>
        <strain evidence="2">AVDCRST_MAG56</strain>
    </source>
</reference>
<organism evidence="2">
    <name type="scientific">uncultured Cytophagales bacterium</name>
    <dbReference type="NCBI Taxonomy" id="158755"/>
    <lineage>
        <taxon>Bacteria</taxon>
        <taxon>Pseudomonadati</taxon>
        <taxon>Bacteroidota</taxon>
        <taxon>Sphingobacteriia</taxon>
        <taxon>Sphingobacteriales</taxon>
        <taxon>environmental samples</taxon>
    </lineage>
</organism>
<dbReference type="CDD" id="cd06260">
    <property type="entry name" value="DUF820-like"/>
    <property type="match status" value="1"/>
</dbReference>
<dbReference type="EMBL" id="CADCTQ010000571">
    <property type="protein sequence ID" value="CAA9320470.1"/>
    <property type="molecule type" value="Genomic_DNA"/>
</dbReference>
<dbReference type="Pfam" id="PF05685">
    <property type="entry name" value="Uma2"/>
    <property type="match status" value="1"/>
</dbReference>
<dbReference type="Gene3D" id="3.90.1570.10">
    <property type="entry name" value="tt1808, chain A"/>
    <property type="match status" value="1"/>
</dbReference>
<dbReference type="InterPro" id="IPR008538">
    <property type="entry name" value="Uma2"/>
</dbReference>
<dbReference type="InterPro" id="IPR012296">
    <property type="entry name" value="Nuclease_put_TT1808"/>
</dbReference>
<name>A0A6J4L281_9SPHI</name>
<evidence type="ECO:0000313" key="2">
    <source>
        <dbReference type="EMBL" id="CAA9320470.1"/>
    </source>
</evidence>
<feature type="domain" description="Putative restriction endonuclease" evidence="1">
    <location>
        <begin position="14"/>
        <end position="167"/>
    </location>
</feature>
<accession>A0A6J4L281</accession>
<dbReference type="SUPFAM" id="SSF52980">
    <property type="entry name" value="Restriction endonuclease-like"/>
    <property type="match status" value="1"/>
</dbReference>
<dbReference type="InterPro" id="IPR011335">
    <property type="entry name" value="Restrct_endonuc-II-like"/>
</dbReference>
<sequence length="181" mass="20371">MPLVQQKWTYAEMHEKLPPETRAEVIDNDLYMSPAPSAEHQRLLKRIFRLLDGYVEEKGLGEVNIAPFDVILDEDNVVQPDLFFVATEKRGAIADRGLLGAPDLIVEILSPSSFYRDTVQKKDLYETFGVGEYWIADPANQVIEIFTLAEGKYRLHAFLAGSGEITSARLGDLRIDAKAVF</sequence>
<dbReference type="PANTHER" id="PTHR34107:SF4">
    <property type="entry name" value="SLL1222 PROTEIN"/>
    <property type="match status" value="1"/>
</dbReference>
<dbReference type="AlphaFoldDB" id="A0A6J4L281"/>
<evidence type="ECO:0000259" key="1">
    <source>
        <dbReference type="Pfam" id="PF05685"/>
    </source>
</evidence>